<keyword evidence="1" id="KW-0677">Repeat</keyword>
<proteinExistence type="predicted"/>
<evidence type="ECO:0000256" key="2">
    <source>
        <dbReference type="SAM" id="MobiDB-lite"/>
    </source>
</evidence>
<feature type="signal peptide" evidence="3">
    <location>
        <begin position="1"/>
        <end position="28"/>
    </location>
</feature>
<dbReference type="InterPro" id="IPR006530">
    <property type="entry name" value="YD"/>
</dbReference>
<reference evidence="5" key="1">
    <citation type="submission" date="2020-08" db="EMBL/GenBank/DDBJ databases">
        <title>A bifunctional nitrone conjugated secondary metabolite targeting the ribosome.</title>
        <authorList>
            <person name="Limbrick E.M."/>
            <person name="Graf M."/>
            <person name="Derewacz D.K."/>
            <person name="Nguyen F."/>
            <person name="Spraggins J.M."/>
            <person name="Wieland M."/>
            <person name="Ynigez-Gutierrez A.E."/>
            <person name="Reisman B.J."/>
            <person name="Zinshteyn B."/>
            <person name="McCulloch K."/>
            <person name="Iverson T.M."/>
            <person name="Green R."/>
            <person name="Wilson D.N."/>
            <person name="Bachmann B.O."/>
        </authorList>
    </citation>
    <scope>NUCLEOTIDE SEQUENCE</scope>
    <source>
        <strain evidence="5">Africana</strain>
    </source>
</reference>
<dbReference type="Pfam" id="PF05593">
    <property type="entry name" value="RHS_repeat"/>
    <property type="match status" value="1"/>
</dbReference>
<dbReference type="Pfam" id="PF25023">
    <property type="entry name" value="TEN_YD-shell"/>
    <property type="match status" value="1"/>
</dbReference>
<protein>
    <submittedName>
        <fullName evidence="5">Sugar-binding protein</fullName>
    </submittedName>
</protein>
<dbReference type="NCBIfam" id="TIGR01643">
    <property type="entry name" value="YD_repeat_2x"/>
    <property type="match status" value="1"/>
</dbReference>
<evidence type="ECO:0000313" key="5">
    <source>
        <dbReference type="EMBL" id="QLJ98109.1"/>
    </source>
</evidence>
<dbReference type="SMART" id="SM00306">
    <property type="entry name" value="HintN"/>
    <property type="match status" value="1"/>
</dbReference>
<evidence type="ECO:0000256" key="3">
    <source>
        <dbReference type="SAM" id="SignalP"/>
    </source>
</evidence>
<feature type="region of interest" description="Disordered" evidence="2">
    <location>
        <begin position="23"/>
        <end position="75"/>
    </location>
</feature>
<dbReference type="PROSITE" id="PS50817">
    <property type="entry name" value="INTEIN_N_TER"/>
    <property type="match status" value="1"/>
</dbReference>
<dbReference type="Pfam" id="PF07591">
    <property type="entry name" value="PT-HINT"/>
    <property type="match status" value="1"/>
</dbReference>
<dbReference type="Gene3D" id="2.170.16.10">
    <property type="entry name" value="Hedgehog/Intein (Hint) domain"/>
    <property type="match status" value="1"/>
</dbReference>
<feature type="domain" description="Hint" evidence="4">
    <location>
        <begin position="2062"/>
        <end position="2157"/>
    </location>
</feature>
<evidence type="ECO:0000259" key="4">
    <source>
        <dbReference type="SMART" id="SM00306"/>
    </source>
</evidence>
<dbReference type="PANTHER" id="PTHR32305">
    <property type="match status" value="1"/>
</dbReference>
<gene>
    <name evidence="5" type="ORF">HZU44_25845</name>
</gene>
<dbReference type="InterPro" id="IPR036844">
    <property type="entry name" value="Hint_dom_sf"/>
</dbReference>
<name>A0A7D6CDP1_9ACTN</name>
<dbReference type="InterPro" id="IPR056823">
    <property type="entry name" value="TEN-like_YD-shell"/>
</dbReference>
<dbReference type="InterPro" id="IPR050708">
    <property type="entry name" value="T6SS_VgrG/RHS"/>
</dbReference>
<dbReference type="InterPro" id="IPR006141">
    <property type="entry name" value="Intein_N"/>
</dbReference>
<feature type="chain" id="PRO_5028309074" evidence="3">
    <location>
        <begin position="29"/>
        <end position="2296"/>
    </location>
</feature>
<dbReference type="SUPFAM" id="SSF51294">
    <property type="entry name" value="Hedgehog/intein (Hint) domain"/>
    <property type="match status" value="1"/>
</dbReference>
<keyword evidence="3" id="KW-0732">Signal</keyword>
<dbReference type="InterPro" id="IPR022385">
    <property type="entry name" value="Rhs_assc_core"/>
</dbReference>
<dbReference type="GO" id="GO:0016539">
    <property type="term" value="P:intein-mediated protein splicing"/>
    <property type="evidence" value="ECO:0007669"/>
    <property type="project" value="InterPro"/>
</dbReference>
<organism evidence="5">
    <name type="scientific">Micromonospora carbonacea</name>
    <dbReference type="NCBI Taxonomy" id="47853"/>
    <lineage>
        <taxon>Bacteria</taxon>
        <taxon>Bacillati</taxon>
        <taxon>Actinomycetota</taxon>
        <taxon>Actinomycetes</taxon>
        <taxon>Micromonosporales</taxon>
        <taxon>Micromonosporaceae</taxon>
        <taxon>Micromonospora</taxon>
    </lineage>
</organism>
<dbReference type="NCBIfam" id="TIGR03696">
    <property type="entry name" value="Rhs_assc_core"/>
    <property type="match status" value="1"/>
</dbReference>
<feature type="region of interest" description="Disordered" evidence="2">
    <location>
        <begin position="1936"/>
        <end position="1957"/>
    </location>
</feature>
<accession>A0A7D6CDP1</accession>
<dbReference type="CDD" id="cd00081">
    <property type="entry name" value="Hint"/>
    <property type="match status" value="1"/>
</dbReference>
<dbReference type="InterPro" id="IPR003587">
    <property type="entry name" value="Hint_dom_N"/>
</dbReference>
<dbReference type="InterPro" id="IPR031325">
    <property type="entry name" value="RHS_repeat"/>
</dbReference>
<dbReference type="Gene3D" id="2.180.10.10">
    <property type="entry name" value="RHS repeat-associated core"/>
    <property type="match status" value="1"/>
</dbReference>
<evidence type="ECO:0000256" key="1">
    <source>
        <dbReference type="ARBA" id="ARBA00022737"/>
    </source>
</evidence>
<sequence>MTRPRRLVTVVASASLVAGLLSGTPASARPLDDGPAKLPTVSPGRSVTGVKPLPTRFATPRNDANSTHRPSRTAWPKAASARLELSVPATAGAKATTPAKARAAGTPVWAQPVAEGGRYAGPRRLDVRVAGRAAAEAAGVEGMLLSVAPSPGEAPGTVRIGVDYTGFAEAYGGNYGSRLRLVRLPECALTTPAVAECRTATALPSTNDVGADTVSAEVPLAGAAGGTGAARPTTVLAAVATAGDEGGAGGTYAATDLSPSQSWSAGGSTGSFSYTYPVTVPPTRSKLVPKVALSYDSGAVDGQTSSTNAQASWVGDGWTTPRSYVEQTFVSCKDDPGGSPSPVETHDRCYAGPILTIALNGSSSALIWDATKQVWKLQNDTGAKVARVTNSGNGSGTHDTDYWRVTERDGTVYEFGRNRLPGWTSGKPETKSVDTVPVYSPHSGDPCYDPAGFTSSVCTMAYRWNLDFVSDVHGNAMAYYYGQATNHYGRNMGATDVSYVRDSHLARIDYGFRDDGAYGTVPNQVVFVTGDRCLSGTCQPLNSANKANWPDVPFDLVCNAGTDCQAWSPSFFSTVRLTAIETRQYDTATSTYRKVDSYALAHTMPATGDGTSPTLWLSSVTRTGHDITSGGSTAPVELPSVSFSGVKLANRVDVTGGLPNFYRQRISAITTETGSVVSPSYELPQPCTAPVTTSPASNTRSCYPIHWTPEGYTDQIRDWFHRYAVTRVTATDPTGGAPATSTSYEYLGGAAWHYDDNEVVKAKYRTYGQFRGYGKVRVRSGDGVNDRRTLSETTYYRGMSRNNNTTVVNLTDSAGGVHEDVDQLAGRELESTSHLGDGGPVDSSTVTSYWVSDATATRTRTGLSPLTATFAAPVRIWRRQAVTTGGTTAWRYIATDNSYDASTSSATFGLLRHSYEHTVPANAAYDRCTTTSYAAPNAGRNLVGLTSETETVAVACGGYAQGPSASAPGSVNTLTAPATVNRPAQVVSHVRTYYDDPTFATAFPQAVAPTRGTVTMVRKASGWASGAYTYQTTDRAEFDAYGRATGSWDGNGNASTVSYTDNPVGLTTGVTVTNAEGHATVNVVTPLRNLTTSSTDANNVVTRTQYDALGRRTAVWLASRATSNPAHVKHTYTVSKTGPSATTTQTLNNSGGYQKTITIYDALHRVRQTQADTPQGGRMVTDTFYDSRGLTRATYNGWWDAAATPNTTPVYADNLLKKALNQTFNTYDGLGRVILAEAARDGVVKSATRTVYNGDRTTVIPPTGGTTTTVVTDPMGRTQQRLQYTSAPTLTSPADPFTGIYHLTGGTTVATGYGYDASGNQSTLTDPAGNVWTSQFNLLGQAVGRDDPDAGSSTTRYDGVGNIVETTDSRGKTTSFTYDKINRRTGSYAAALSAQAPGNRLAAWVYDNDNAAEPTMANPVGRLTTKIAYRDGAEYRTQWTGFNAFGSATGEKIVIPAVEGLLGNTYGYTHSYHSSTGKPLGDTYPARGGLPAETVIHGYSGVLDLPSTLGGLASYASSTEYDAWGRVTRGVQGPATSAASLVNTYDDHNGRLLQQTVTRTTNTTTNVGRQDYAYDLYGNILKTVDTRHVPGTAAETECYRYDALRRLTKAWTATDDCAATPTTGNRTMVGSGIGATSAYWTEWEIDALGNRTRQTQYSPTGGADTVTTYAYDGNGGGQPHTLTGTTTTGGLTGSTSYAYDSAGNMTTRQAGQGTQTLAWDDTGELTSVTGGTGGNSSFLYDADGNLLIQRDPGSTTLYLAGEQITLNTTTQTLSGIRYHALPSGAVAYRTGSGTAYGFILPDHQGTPSLYLNNTAQVPTWRQYTPYGAPRGATVTAPDNRGFLNQPLNPNTGLTQVGARNYDPTVGRFVSLDPLQDLADPQQWNGYSYANNTPVTSSDPSGMIPDDCRHFDCYGYDPKEGCPHGCGSTDNVTWGEANGKGSSKPQKENHPRDLGFGIQVPESVPFEEFMRRWREQRAEYFSTVSQGNNRDWMVADTARLAMNICHEMGRPGGCQQWIEDLFWDEHFRWGTENLPGDERILPGTIGVGGGKGNGGRGVRSGGACSFSGDTEVLMADGSTRKLEEIQAGDEVIAADPETGEQGPRTVTRVWVHEDDLVDLQIGDAFVTTTEDHPFWNHTDREWQRADELDRGDLTLSRDGRARVVGGLQQHSAYVALAYNLTVDGIHTYYVLAGNIPVLVHNDGGDSIDLNGKSYTVWQRGQYRIDIESRNGMKQMHFQEQIRGVSSANAPKYQFNPSTGEFEGMPRSLQRELAKTPGYQKAVTRAADVFGRVIGTCG</sequence>
<dbReference type="PANTHER" id="PTHR32305:SF17">
    <property type="entry name" value="TRNA NUCLEASE WAPA"/>
    <property type="match status" value="1"/>
</dbReference>
<dbReference type="EMBL" id="CP058905">
    <property type="protein sequence ID" value="QLJ98109.1"/>
    <property type="molecule type" value="Genomic_DNA"/>
</dbReference>